<feature type="transmembrane region" description="Helical" evidence="9">
    <location>
        <begin position="931"/>
        <end position="957"/>
    </location>
</feature>
<dbReference type="Gene3D" id="1.10.287.70">
    <property type="match status" value="1"/>
</dbReference>
<dbReference type="PANTHER" id="PTHR10117">
    <property type="entry name" value="TRANSIENT RECEPTOR POTENTIAL CHANNEL"/>
    <property type="match status" value="1"/>
</dbReference>
<evidence type="ECO:0000256" key="7">
    <source>
        <dbReference type="ARBA" id="ARBA00023303"/>
    </source>
</evidence>
<keyword evidence="4 9" id="KW-1133">Transmembrane helix</keyword>
<gene>
    <name evidence="11" type="ORF">RFI_09918</name>
</gene>
<comment type="caution">
    <text evidence="11">The sequence shown here is derived from an EMBL/GenBank/DDBJ whole genome shotgun (WGS) entry which is preliminary data.</text>
</comment>
<dbReference type="GO" id="GO:0070679">
    <property type="term" value="F:inositol 1,4,5 trisphosphate binding"/>
    <property type="evidence" value="ECO:0007669"/>
    <property type="project" value="TreeGrafter"/>
</dbReference>
<organism evidence="11 12">
    <name type="scientific">Reticulomyxa filosa</name>
    <dbReference type="NCBI Taxonomy" id="46433"/>
    <lineage>
        <taxon>Eukaryota</taxon>
        <taxon>Sar</taxon>
        <taxon>Rhizaria</taxon>
        <taxon>Retaria</taxon>
        <taxon>Foraminifera</taxon>
        <taxon>Monothalamids</taxon>
        <taxon>Reticulomyxidae</taxon>
        <taxon>Reticulomyxa</taxon>
    </lineage>
</organism>
<dbReference type="Pfam" id="PF00520">
    <property type="entry name" value="Ion_trans"/>
    <property type="match status" value="1"/>
</dbReference>
<dbReference type="InterPro" id="IPR002153">
    <property type="entry name" value="TRPC_channel"/>
</dbReference>
<dbReference type="InterPro" id="IPR005821">
    <property type="entry name" value="Ion_trans_dom"/>
</dbReference>
<dbReference type="GO" id="GO:0015279">
    <property type="term" value="F:store-operated calcium channel activity"/>
    <property type="evidence" value="ECO:0007669"/>
    <property type="project" value="TreeGrafter"/>
</dbReference>
<keyword evidence="12" id="KW-1185">Reference proteome</keyword>
<keyword evidence="3 9" id="KW-0812">Transmembrane</keyword>
<reference evidence="11 12" key="1">
    <citation type="journal article" date="2013" name="Curr. Biol.">
        <title>The Genome of the Foraminiferan Reticulomyxa filosa.</title>
        <authorList>
            <person name="Glockner G."/>
            <person name="Hulsmann N."/>
            <person name="Schleicher M."/>
            <person name="Noegel A.A."/>
            <person name="Eichinger L."/>
            <person name="Gallinger C."/>
            <person name="Pawlowski J."/>
            <person name="Sierra R."/>
            <person name="Euteneuer U."/>
            <person name="Pillet L."/>
            <person name="Moustafa A."/>
            <person name="Platzer M."/>
            <person name="Groth M."/>
            <person name="Szafranski K."/>
            <person name="Schliwa M."/>
        </authorList>
    </citation>
    <scope>NUCLEOTIDE SEQUENCE [LARGE SCALE GENOMIC DNA]</scope>
</reference>
<dbReference type="GO" id="GO:0034703">
    <property type="term" value="C:cation channel complex"/>
    <property type="evidence" value="ECO:0007669"/>
    <property type="project" value="TreeGrafter"/>
</dbReference>
<feature type="compositionally biased region" description="Basic and acidic residues" evidence="8">
    <location>
        <begin position="53"/>
        <end position="64"/>
    </location>
</feature>
<dbReference type="PANTHER" id="PTHR10117:SF54">
    <property type="entry name" value="TRANSIENT RECEPTOR POTENTIAL-GAMMA PROTEIN"/>
    <property type="match status" value="1"/>
</dbReference>
<dbReference type="EMBL" id="ASPP01007394">
    <property type="protein sequence ID" value="ETO27212.1"/>
    <property type="molecule type" value="Genomic_DNA"/>
</dbReference>
<evidence type="ECO:0000256" key="3">
    <source>
        <dbReference type="ARBA" id="ARBA00022692"/>
    </source>
</evidence>
<evidence type="ECO:0000256" key="6">
    <source>
        <dbReference type="ARBA" id="ARBA00023136"/>
    </source>
</evidence>
<name>X6NPB4_RETFI</name>
<feature type="region of interest" description="Disordered" evidence="8">
    <location>
        <begin position="424"/>
        <end position="453"/>
    </location>
</feature>
<feature type="compositionally biased region" description="Acidic residues" evidence="8">
    <location>
        <begin position="99"/>
        <end position="110"/>
    </location>
</feature>
<dbReference type="GO" id="GO:0051480">
    <property type="term" value="P:regulation of cytosolic calcium ion concentration"/>
    <property type="evidence" value="ECO:0007669"/>
    <property type="project" value="TreeGrafter"/>
</dbReference>
<feature type="transmembrane region" description="Helical" evidence="9">
    <location>
        <begin position="707"/>
        <end position="726"/>
    </location>
</feature>
<feature type="transmembrane region" description="Helical" evidence="9">
    <location>
        <begin position="995"/>
        <end position="1014"/>
    </location>
</feature>
<evidence type="ECO:0000259" key="10">
    <source>
        <dbReference type="Pfam" id="PF00520"/>
    </source>
</evidence>
<feature type="region of interest" description="Disordered" evidence="8">
    <location>
        <begin position="99"/>
        <end position="151"/>
    </location>
</feature>
<keyword evidence="5" id="KW-0406">Ion transport</keyword>
<keyword evidence="2" id="KW-0813">Transport</keyword>
<keyword evidence="6 9" id="KW-0472">Membrane</keyword>
<keyword evidence="7" id="KW-0407">Ion channel</keyword>
<proteinExistence type="predicted"/>
<dbReference type="GO" id="GO:0005886">
    <property type="term" value="C:plasma membrane"/>
    <property type="evidence" value="ECO:0007669"/>
    <property type="project" value="TreeGrafter"/>
</dbReference>
<protein>
    <recommendedName>
        <fullName evidence="10">Ion transport domain-containing protein</fullName>
    </recommendedName>
</protein>
<dbReference type="Proteomes" id="UP000023152">
    <property type="component" value="Unassembled WGS sequence"/>
</dbReference>
<feature type="transmembrane region" description="Helical" evidence="9">
    <location>
        <begin position="1219"/>
        <end position="1239"/>
    </location>
</feature>
<evidence type="ECO:0000313" key="12">
    <source>
        <dbReference type="Proteomes" id="UP000023152"/>
    </source>
</evidence>
<feature type="domain" description="Ion transport" evidence="10">
    <location>
        <begin position="713"/>
        <end position="967"/>
    </location>
</feature>
<evidence type="ECO:0000256" key="9">
    <source>
        <dbReference type="SAM" id="Phobius"/>
    </source>
</evidence>
<feature type="region of interest" description="Disordered" evidence="8">
    <location>
        <begin position="1317"/>
        <end position="1339"/>
    </location>
</feature>
<evidence type="ECO:0000256" key="8">
    <source>
        <dbReference type="SAM" id="MobiDB-lite"/>
    </source>
</evidence>
<evidence type="ECO:0000256" key="4">
    <source>
        <dbReference type="ARBA" id="ARBA00022989"/>
    </source>
</evidence>
<feature type="transmembrane region" description="Helical" evidence="9">
    <location>
        <begin position="732"/>
        <end position="752"/>
    </location>
</feature>
<feature type="transmembrane region" description="Helical" evidence="9">
    <location>
        <begin position="772"/>
        <end position="790"/>
    </location>
</feature>
<evidence type="ECO:0000256" key="2">
    <source>
        <dbReference type="ARBA" id="ARBA00022448"/>
    </source>
</evidence>
<evidence type="ECO:0000256" key="5">
    <source>
        <dbReference type="ARBA" id="ARBA00023065"/>
    </source>
</evidence>
<feature type="region of interest" description="Disordered" evidence="8">
    <location>
        <begin position="41"/>
        <end position="87"/>
    </location>
</feature>
<feature type="compositionally biased region" description="Basic and acidic residues" evidence="8">
    <location>
        <begin position="124"/>
        <end position="151"/>
    </location>
</feature>
<accession>X6NPB4</accession>
<sequence length="1403" mass="161332">MAKKPELLPKQTSFDVGSLLDSVLDKEDHVDDILDDVMNNDLAGLDGEDSNEEQEKPGKRKSEDLIDNMMGQIELQVPGKKPDNQALNLKSDTERIDDLLDIGDDGDIDMSVEQSANDPAGPGPDEKGNMEEKGQEKDERPKQKEKTVADTKEAQNIIDEAVIKLLHPDLFNQDKIARREWLRRNEEKLRTWPVNPIDEKIINVADCMSTIDRLPMVDAGVLNRFDVPSAVKEYKLKRIDLQEIPDIPKKYFEQTNTKEEDSKSGRSGSIVEFVIGDSEEGSGLGAIGGLSGKFDALTALGNQDKSEKPISCSGCGVRLKFKKKTREKDCFMAYKCDKTNKHYIFHDYLCVKLRIMKEAIRQYVFKMEVPSNASMDKDTLEGALIGIDVDDGGLKRSNRAKPQNFTTPRRGDFNYVEELDNKEIEEVEEESKERKTKRQLSTKRSTASTIHREEKKEVTTENIRFESFRRYRSHVTMIMERLETEPYEERFGKLPKVVLYCDLNEFGVALWEFVSESLKSKFRLSLWRVLEFLALEMGVSKVLDLFNAHTYLMAKHTLEEFDKVVKAAIEGSRYPIASSLRMAAFMNYRAKFDLSNEEDFIEIGKNYEEIAKKLLKEIESDHLFAMLVLIPTDIDGLSVMELALYYELINFLEEPRIVRVANAMWSGGMDFLRPEVSFQEAQLDITAFYTKLWNQSGNFYFSPVGKFATSSTLYILYLVLFSYVTWTLTYDYTFDFLLPEIVLWISSAGYVANKIVEFVDEPTKYFTSLSNYWDVLIAIDWLILAYFRFINSPHVIYNSNGQLDEIQTRNTTTTEAYMFFWSLQCVLLWSRVVIFLRISHGTGPLILMVINMLSDISNFGLIAVLFLIGVTFGAYYIIGTDLSNVQNVRLGTLSSVCLYIFQTILGQQDWEKINSQKNDSGQYLFNPTRSNLVLTLMFFFSVFGAILLINLLIAMMANTFDSFKEKSNTELNKQRIQTTFELDQAKANAPPPLNVFSVVFFLYWTAFELIAWVLTFGHRQFNEEFVSPLNKELWQYNKSDQVTFIKGKEKIKGAVVTRKTCYERIKNKKALNSVPILPNAVKINVGADTSEQWDCIVNAKGVTYHVLDSEIVKVSKLAYKRRTARIPSLQIENKYCRFCRFNLTNDRLHIDYYLQLFEEQSIHIDPVDIQYMRDLLSTTDRFGVPSTKLCEMCPNCFRPFKIENGEPDIIRRNRYIFEIVSYLAFKVVVWPTLLIVLFIPANIALLSDFIVGRFVAEETEESKKQKSAMYKTEDSDEYRNKVREASKEEDDITEIVKKIDGHVERLELTLLKESKVDEVVPEKPEKPEKPTKDKTDKPAVVTRQDEFDIRVDKMRSEMNRRFEEIADILGIAVQRKSQPEPTVATTVNSKSERVFATKSAFGA</sequence>
<feature type="transmembrane region" description="Helical" evidence="9">
    <location>
        <begin position="859"/>
        <end position="878"/>
    </location>
</feature>
<feature type="transmembrane region" description="Helical" evidence="9">
    <location>
        <begin position="818"/>
        <end position="838"/>
    </location>
</feature>
<evidence type="ECO:0000313" key="11">
    <source>
        <dbReference type="EMBL" id="ETO27212.1"/>
    </source>
</evidence>
<evidence type="ECO:0000256" key="1">
    <source>
        <dbReference type="ARBA" id="ARBA00004141"/>
    </source>
</evidence>
<comment type="subcellular location">
    <subcellularLocation>
        <location evidence="1">Membrane</location>
        <topology evidence="1">Multi-pass membrane protein</topology>
    </subcellularLocation>
</comment>